<dbReference type="Proteomes" id="UP001485301">
    <property type="component" value="Chromosome"/>
</dbReference>
<accession>A0ACD5C346</accession>
<reference evidence="1" key="1">
    <citation type="submission" date="2024-04" db="EMBL/GenBank/DDBJ databases">
        <title>Complete genome sequence of Sphingobacterium thalpophiium BAA-1094.</title>
        <authorList>
            <person name="Adaikpoh B.I."/>
        </authorList>
    </citation>
    <scope>NUCLEOTIDE SEQUENCE</scope>
    <source>
        <strain evidence="1">BAA-1094</strain>
    </source>
</reference>
<dbReference type="EMBL" id="CP151087">
    <property type="protein sequence ID" value="WZN56087.1"/>
    <property type="molecule type" value="Genomic_DNA"/>
</dbReference>
<gene>
    <name evidence="1" type="ORF">AACH28_00800</name>
</gene>
<evidence type="ECO:0000313" key="2">
    <source>
        <dbReference type="Proteomes" id="UP001485301"/>
    </source>
</evidence>
<keyword evidence="2" id="KW-1185">Reference proteome</keyword>
<sequence>MPNRYNRACRQSISIGRFTLRAPLQIISLKNLEDYRPFEFQIVDLILKSLCWSILFTKTRRRAVKTSSEASYKSRSQGVWQLAFGVLAEDIKEACIDALILRFDTDVPELFYHHGKRQVVEVRAKKYSLWHIYLNNAYLGSIQYDTFSKQFNYHLVDNCLLTDDHVQKYSHDTTWGIKVDKGRYSMKKDIKFECDVCGQKQVVEVSVLHGGGTLQIMIDRFFYNGCRFSQWRMGNAM</sequence>
<organism evidence="1 2">
    <name type="scientific">Sphingobacterium thalpophilum</name>
    <dbReference type="NCBI Taxonomy" id="259"/>
    <lineage>
        <taxon>Bacteria</taxon>
        <taxon>Pseudomonadati</taxon>
        <taxon>Bacteroidota</taxon>
        <taxon>Sphingobacteriia</taxon>
        <taxon>Sphingobacteriales</taxon>
        <taxon>Sphingobacteriaceae</taxon>
        <taxon>Sphingobacterium</taxon>
    </lineage>
</organism>
<evidence type="ECO:0000313" key="1">
    <source>
        <dbReference type="EMBL" id="WZN56087.1"/>
    </source>
</evidence>
<proteinExistence type="predicted"/>
<name>A0ACD5C346_9SPHI</name>
<protein>
    <submittedName>
        <fullName evidence="1">Uncharacterized protein</fullName>
    </submittedName>
</protein>